<sequence>MSTCEDKVGNCHKKPCYSDKSNKCCECNDTATKGSYCQSCYERKYPPTPLLEAQETAGGLSLKLNVGAASNQEFMKAAFQSFERALAGGAQQTKAITCGEKHSISDELEDEYYDKFTDSFQI</sequence>
<keyword evidence="2" id="KW-1185">Reference proteome</keyword>
<reference evidence="2" key="1">
    <citation type="journal article" date="2017" name="bioRxiv">
        <title>Comparative analysis of the genomes of Stylophora pistillata and Acropora digitifera provides evidence for extensive differences between species of corals.</title>
        <authorList>
            <person name="Voolstra C.R."/>
            <person name="Li Y."/>
            <person name="Liew Y.J."/>
            <person name="Baumgarten S."/>
            <person name="Zoccola D."/>
            <person name="Flot J.-F."/>
            <person name="Tambutte S."/>
            <person name="Allemand D."/>
            <person name="Aranda M."/>
        </authorList>
    </citation>
    <scope>NUCLEOTIDE SEQUENCE [LARGE SCALE GENOMIC DNA]</scope>
</reference>
<protein>
    <submittedName>
        <fullName evidence="1">Uncharacterized protein</fullName>
    </submittedName>
</protein>
<dbReference type="AlphaFoldDB" id="A0A2B4RGB7"/>
<dbReference type="EMBL" id="LSMT01000564">
    <property type="protein sequence ID" value="PFX16216.1"/>
    <property type="molecule type" value="Genomic_DNA"/>
</dbReference>
<accession>A0A2B4RGB7</accession>
<proteinExistence type="predicted"/>
<comment type="caution">
    <text evidence="1">The sequence shown here is derived from an EMBL/GenBank/DDBJ whole genome shotgun (WGS) entry which is preliminary data.</text>
</comment>
<dbReference type="Proteomes" id="UP000225706">
    <property type="component" value="Unassembled WGS sequence"/>
</dbReference>
<evidence type="ECO:0000313" key="1">
    <source>
        <dbReference type="EMBL" id="PFX16216.1"/>
    </source>
</evidence>
<evidence type="ECO:0000313" key="2">
    <source>
        <dbReference type="Proteomes" id="UP000225706"/>
    </source>
</evidence>
<organism evidence="1 2">
    <name type="scientific">Stylophora pistillata</name>
    <name type="common">Smooth cauliflower coral</name>
    <dbReference type="NCBI Taxonomy" id="50429"/>
    <lineage>
        <taxon>Eukaryota</taxon>
        <taxon>Metazoa</taxon>
        <taxon>Cnidaria</taxon>
        <taxon>Anthozoa</taxon>
        <taxon>Hexacorallia</taxon>
        <taxon>Scleractinia</taxon>
        <taxon>Astrocoeniina</taxon>
        <taxon>Pocilloporidae</taxon>
        <taxon>Stylophora</taxon>
    </lineage>
</organism>
<gene>
    <name evidence="1" type="ORF">AWC38_SpisGene19522</name>
</gene>
<name>A0A2B4RGB7_STYPI</name>